<sequence length="590" mass="66085">METVESIQGECETYSYQKRKDSSITPSLPAFACTMSIPELQWRIFRMVDLDWVPSRRKGTLLALALTCQSFSGPALDLLWRELDGLDPLIRCLPQSLWKLDKQQLEFQRAMTLDDWFTFCKYNHRVRSLDIRLTSYDSRPCRIGTEIWGTFGCPPFSLPLLPNLRSLTWDVPSGIYSYIRWFVTQNLTTLNIHAGGYEFKFGPSVQSILSCIPMLCPSLSHFHFYNHKESGDASIALQCWSHLISARTDQISDAAILHLSNLPSLRELHIDLHHIPIAADTQKLLQRPVFCALQELDVTCYSLATSDAFFETLSIAPKILSFRIDEAEESPCALTASISRISNACAHSALEHLQMLVFFVDTVTPISAAAFQPLCASHNLRKLDFQSDYDAHLDHVALLQMAKAWPLLEELEIHGQHNSLWGNYPRLITPDAFVSLLKHCPRLTSVAIVINWSAVDRCGISPEIPYQGFAHGALSYADFNSSTIRHITGIAAFLSAIAPKLERVIGWGSDYHFDHPDFKKHSTKWNDVHHLVKAFSIVREQGRGMALNAGVAVGDVGGSADDSMENSASDGEHPSSSDQASSEFEDSEEE</sequence>
<evidence type="ECO:0008006" key="4">
    <source>
        <dbReference type="Google" id="ProtNLM"/>
    </source>
</evidence>
<dbReference type="InterPro" id="IPR032675">
    <property type="entry name" value="LRR_dom_sf"/>
</dbReference>
<organism evidence="2 3">
    <name type="scientific">Rhizopogon vesiculosus</name>
    <dbReference type="NCBI Taxonomy" id="180088"/>
    <lineage>
        <taxon>Eukaryota</taxon>
        <taxon>Fungi</taxon>
        <taxon>Dikarya</taxon>
        <taxon>Basidiomycota</taxon>
        <taxon>Agaricomycotina</taxon>
        <taxon>Agaricomycetes</taxon>
        <taxon>Agaricomycetidae</taxon>
        <taxon>Boletales</taxon>
        <taxon>Suillineae</taxon>
        <taxon>Rhizopogonaceae</taxon>
        <taxon>Rhizopogon</taxon>
    </lineage>
</organism>
<gene>
    <name evidence="2" type="ORF">AZE42_10783</name>
</gene>
<name>A0A1J8QGX8_9AGAM</name>
<evidence type="ECO:0000313" key="3">
    <source>
        <dbReference type="Proteomes" id="UP000183567"/>
    </source>
</evidence>
<dbReference type="Proteomes" id="UP000183567">
    <property type="component" value="Unassembled WGS sequence"/>
</dbReference>
<dbReference type="PANTHER" id="PTHR13318:SF247">
    <property type="entry name" value="GH16156P"/>
    <property type="match status" value="1"/>
</dbReference>
<dbReference type="Gene3D" id="3.80.10.10">
    <property type="entry name" value="Ribonuclease Inhibitor"/>
    <property type="match status" value="1"/>
</dbReference>
<protein>
    <recommendedName>
        <fullName evidence="4">F-box domain-containing protein</fullName>
    </recommendedName>
</protein>
<dbReference type="OrthoDB" id="3255541at2759"/>
<dbReference type="GO" id="GO:0031146">
    <property type="term" value="P:SCF-dependent proteasomal ubiquitin-dependent protein catabolic process"/>
    <property type="evidence" value="ECO:0007669"/>
    <property type="project" value="TreeGrafter"/>
</dbReference>
<evidence type="ECO:0000256" key="1">
    <source>
        <dbReference type="SAM" id="MobiDB-lite"/>
    </source>
</evidence>
<dbReference type="AlphaFoldDB" id="A0A1J8QGX8"/>
<accession>A0A1J8QGX8</accession>
<dbReference type="EMBL" id="LVVM01001129">
    <property type="protein sequence ID" value="OJA19195.1"/>
    <property type="molecule type" value="Genomic_DNA"/>
</dbReference>
<comment type="caution">
    <text evidence="2">The sequence shown here is derived from an EMBL/GenBank/DDBJ whole genome shotgun (WGS) entry which is preliminary data.</text>
</comment>
<dbReference type="PANTHER" id="PTHR13318">
    <property type="entry name" value="PARTNER OF PAIRED, ISOFORM B-RELATED"/>
    <property type="match status" value="1"/>
</dbReference>
<reference evidence="2 3" key="1">
    <citation type="submission" date="2016-03" db="EMBL/GenBank/DDBJ databases">
        <title>Comparative genomics of the ectomycorrhizal sister species Rhizopogon vinicolor and Rhizopogon vesiculosus (Basidiomycota: Boletales) reveals a divergence of the mating type B locus.</title>
        <authorList>
            <person name="Mujic A.B."/>
            <person name="Kuo A."/>
            <person name="Tritt A."/>
            <person name="Lipzen A."/>
            <person name="Chen C."/>
            <person name="Johnson J."/>
            <person name="Sharma A."/>
            <person name="Barry K."/>
            <person name="Grigoriev I.V."/>
            <person name="Spatafora J.W."/>
        </authorList>
    </citation>
    <scope>NUCLEOTIDE SEQUENCE [LARGE SCALE GENOMIC DNA]</scope>
    <source>
        <strain evidence="2 3">AM-OR11-056</strain>
    </source>
</reference>
<evidence type="ECO:0000313" key="2">
    <source>
        <dbReference type="EMBL" id="OJA19195.1"/>
    </source>
</evidence>
<feature type="region of interest" description="Disordered" evidence="1">
    <location>
        <begin position="556"/>
        <end position="590"/>
    </location>
</feature>
<keyword evidence="3" id="KW-1185">Reference proteome</keyword>
<dbReference type="GO" id="GO:0019005">
    <property type="term" value="C:SCF ubiquitin ligase complex"/>
    <property type="evidence" value="ECO:0007669"/>
    <property type="project" value="TreeGrafter"/>
</dbReference>
<dbReference type="SUPFAM" id="SSF52047">
    <property type="entry name" value="RNI-like"/>
    <property type="match status" value="1"/>
</dbReference>
<proteinExistence type="predicted"/>